<comment type="similarity">
    <text evidence="7">Belongs to the transcriptional regulatory Rex family.</text>
</comment>
<reference evidence="9" key="1">
    <citation type="submission" date="2020-10" db="EMBL/GenBank/DDBJ databases">
        <authorList>
            <person name="Gilroy R."/>
        </authorList>
    </citation>
    <scope>NUCLEOTIDE SEQUENCE</scope>
    <source>
        <strain evidence="9">1063</strain>
    </source>
</reference>
<evidence type="ECO:0000256" key="6">
    <source>
        <dbReference type="ARBA" id="ARBA00023163"/>
    </source>
</evidence>
<dbReference type="Gene3D" id="3.40.50.720">
    <property type="entry name" value="NAD(P)-binding Rossmann-like Domain"/>
    <property type="match status" value="1"/>
</dbReference>
<dbReference type="InterPro" id="IPR036388">
    <property type="entry name" value="WH-like_DNA-bd_sf"/>
</dbReference>
<keyword evidence="4 7" id="KW-0520">NAD</keyword>
<feature type="domain" description="CoA-binding" evidence="8">
    <location>
        <begin position="82"/>
        <end position="183"/>
    </location>
</feature>
<dbReference type="SUPFAM" id="SSF51735">
    <property type="entry name" value="NAD(P)-binding Rossmann-fold domains"/>
    <property type="match status" value="1"/>
</dbReference>
<keyword evidence="5 7" id="KW-0238">DNA-binding</keyword>
<evidence type="ECO:0000256" key="2">
    <source>
        <dbReference type="ARBA" id="ARBA00022491"/>
    </source>
</evidence>
<dbReference type="Gene3D" id="1.10.10.10">
    <property type="entry name" value="Winged helix-like DNA-binding domain superfamily/Winged helix DNA-binding domain"/>
    <property type="match status" value="1"/>
</dbReference>
<evidence type="ECO:0000259" key="8">
    <source>
        <dbReference type="SMART" id="SM00881"/>
    </source>
</evidence>
<dbReference type="EMBL" id="DVMN01000110">
    <property type="protein sequence ID" value="HIU21778.1"/>
    <property type="molecule type" value="Genomic_DNA"/>
</dbReference>
<gene>
    <name evidence="7" type="primary">rex</name>
    <name evidence="9" type="ORF">IAD51_06075</name>
</gene>
<dbReference type="GO" id="GO:0051775">
    <property type="term" value="P:response to redox state"/>
    <property type="evidence" value="ECO:0007669"/>
    <property type="project" value="InterPro"/>
</dbReference>
<dbReference type="GO" id="GO:0005737">
    <property type="term" value="C:cytoplasm"/>
    <property type="evidence" value="ECO:0007669"/>
    <property type="project" value="UniProtKB-SubCell"/>
</dbReference>
<dbReference type="InterPro" id="IPR009718">
    <property type="entry name" value="Rex_DNA-bd_C_dom"/>
</dbReference>
<keyword evidence="3 7" id="KW-0805">Transcription regulation</keyword>
<dbReference type="Proteomes" id="UP000824088">
    <property type="component" value="Unassembled WGS sequence"/>
</dbReference>
<dbReference type="SMART" id="SM00881">
    <property type="entry name" value="CoA_binding"/>
    <property type="match status" value="1"/>
</dbReference>
<evidence type="ECO:0000313" key="10">
    <source>
        <dbReference type="Proteomes" id="UP000824088"/>
    </source>
</evidence>
<dbReference type="AlphaFoldDB" id="A0A9D1HSI7"/>
<evidence type="ECO:0000256" key="7">
    <source>
        <dbReference type="HAMAP-Rule" id="MF_01131"/>
    </source>
</evidence>
<dbReference type="InterPro" id="IPR036390">
    <property type="entry name" value="WH_DNA-bd_sf"/>
</dbReference>
<keyword evidence="1 7" id="KW-0963">Cytoplasm</keyword>
<keyword evidence="6 7" id="KW-0804">Transcription</keyword>
<comment type="subcellular location">
    <subcellularLocation>
        <location evidence="7">Cytoplasm</location>
    </subcellularLocation>
</comment>
<proteinExistence type="inferred from homology"/>
<dbReference type="Pfam" id="PF02629">
    <property type="entry name" value="CoA_binding"/>
    <property type="match status" value="1"/>
</dbReference>
<evidence type="ECO:0000256" key="3">
    <source>
        <dbReference type="ARBA" id="ARBA00023015"/>
    </source>
</evidence>
<comment type="function">
    <text evidence="7">Modulates transcription in response to changes in cellular NADH/NAD(+) redox state.</text>
</comment>
<keyword evidence="2 7" id="KW-0678">Repressor</keyword>
<dbReference type="PANTHER" id="PTHR35786:SF1">
    <property type="entry name" value="REDOX-SENSING TRANSCRIPTIONAL REPRESSOR REX 1"/>
    <property type="match status" value="1"/>
</dbReference>
<feature type="binding site" evidence="7">
    <location>
        <begin position="93"/>
        <end position="98"/>
    </location>
    <ligand>
        <name>NAD(+)</name>
        <dbReference type="ChEBI" id="CHEBI:57540"/>
    </ligand>
</feature>
<dbReference type="Pfam" id="PF06971">
    <property type="entry name" value="Put_DNA-bind_N"/>
    <property type="match status" value="1"/>
</dbReference>
<reference evidence="9" key="2">
    <citation type="journal article" date="2021" name="PeerJ">
        <title>Extensive microbial diversity within the chicken gut microbiome revealed by metagenomics and culture.</title>
        <authorList>
            <person name="Gilroy R."/>
            <person name="Ravi A."/>
            <person name="Getino M."/>
            <person name="Pursley I."/>
            <person name="Horton D.L."/>
            <person name="Alikhan N.F."/>
            <person name="Baker D."/>
            <person name="Gharbi K."/>
            <person name="Hall N."/>
            <person name="Watson M."/>
            <person name="Adriaenssens E.M."/>
            <person name="Foster-Nyarko E."/>
            <person name="Jarju S."/>
            <person name="Secka A."/>
            <person name="Antonio M."/>
            <person name="Oren A."/>
            <person name="Chaudhuri R.R."/>
            <person name="La Ragione R."/>
            <person name="Hildebrand F."/>
            <person name="Pallen M.J."/>
        </authorList>
    </citation>
    <scope>NUCLEOTIDE SEQUENCE</scope>
    <source>
        <strain evidence="9">1063</strain>
    </source>
</reference>
<comment type="caution">
    <text evidence="9">The sequence shown here is derived from an EMBL/GenBank/DDBJ whole genome shotgun (WGS) entry which is preliminary data.</text>
</comment>
<dbReference type="GO" id="GO:0003700">
    <property type="term" value="F:DNA-binding transcription factor activity"/>
    <property type="evidence" value="ECO:0007669"/>
    <property type="project" value="UniProtKB-UniRule"/>
</dbReference>
<dbReference type="HAMAP" id="MF_01131">
    <property type="entry name" value="Rex"/>
    <property type="match status" value="1"/>
</dbReference>
<evidence type="ECO:0000256" key="4">
    <source>
        <dbReference type="ARBA" id="ARBA00023027"/>
    </source>
</evidence>
<name>A0A9D1HSI7_9FIRM</name>
<dbReference type="InterPro" id="IPR022876">
    <property type="entry name" value="Tscrpt_rep_Rex"/>
</dbReference>
<dbReference type="GO" id="GO:0003677">
    <property type="term" value="F:DNA binding"/>
    <property type="evidence" value="ECO:0007669"/>
    <property type="project" value="UniProtKB-UniRule"/>
</dbReference>
<comment type="subunit">
    <text evidence="7">Homodimer.</text>
</comment>
<evidence type="ECO:0000256" key="1">
    <source>
        <dbReference type="ARBA" id="ARBA00022490"/>
    </source>
</evidence>
<dbReference type="SUPFAM" id="SSF46785">
    <property type="entry name" value="Winged helix' DNA-binding domain"/>
    <property type="match status" value="1"/>
</dbReference>
<evidence type="ECO:0000313" key="9">
    <source>
        <dbReference type="EMBL" id="HIU21778.1"/>
    </source>
</evidence>
<accession>A0A9D1HSI7</accession>
<dbReference type="InterPro" id="IPR036291">
    <property type="entry name" value="NAD(P)-bd_dom_sf"/>
</dbReference>
<organism evidence="9 10">
    <name type="scientific">Candidatus Limadaptatus stercorigallinarum</name>
    <dbReference type="NCBI Taxonomy" id="2840845"/>
    <lineage>
        <taxon>Bacteria</taxon>
        <taxon>Bacillati</taxon>
        <taxon>Bacillota</taxon>
        <taxon>Clostridia</taxon>
        <taxon>Eubacteriales</taxon>
        <taxon>Candidatus Limadaptatus</taxon>
    </lineage>
</organism>
<dbReference type="NCBIfam" id="NF003996">
    <property type="entry name" value="PRK05472.2-5"/>
    <property type="match status" value="1"/>
</dbReference>
<dbReference type="NCBIfam" id="NF003995">
    <property type="entry name" value="PRK05472.2-4"/>
    <property type="match status" value="1"/>
</dbReference>
<dbReference type="NCBIfam" id="NF003994">
    <property type="entry name" value="PRK05472.2-3"/>
    <property type="match status" value="1"/>
</dbReference>
<dbReference type="GO" id="GO:0045892">
    <property type="term" value="P:negative regulation of DNA-templated transcription"/>
    <property type="evidence" value="ECO:0007669"/>
    <property type="project" value="InterPro"/>
</dbReference>
<comment type="caution">
    <text evidence="7">Lacks conserved residue(s) required for the propagation of feature annotation.</text>
</comment>
<dbReference type="PANTHER" id="PTHR35786">
    <property type="entry name" value="REDOX-SENSING TRANSCRIPTIONAL REPRESSOR REX"/>
    <property type="match status" value="1"/>
</dbReference>
<evidence type="ECO:0000256" key="5">
    <source>
        <dbReference type="ARBA" id="ARBA00023125"/>
    </source>
</evidence>
<dbReference type="InterPro" id="IPR003781">
    <property type="entry name" value="CoA-bd"/>
</dbReference>
<sequence>MAENDKTLSLATLQRMPGYLRYLKQKEAEGTEYISSVGLADAMQENPAVVKKDLSMAVVSEGKPKVGYYIPDLIRDIESFMGYDNEKDAVLVGAGKLGQALLGYGGFEKYGLNIVAGFDVDPSLVGTEIHGKKILSSEKLTSTVRKLNVKLAVLTLPASQAQKAADALVEAGIRAIWNFCPVTLNLPETVAVKNENMAASLAVLSAKLKEILKKEENNKQETNHGREQTV</sequence>
<protein>
    <recommendedName>
        <fullName evidence="7">Redox-sensing transcriptional repressor Rex</fullName>
    </recommendedName>
</protein>